<protein>
    <submittedName>
        <fullName evidence="1">9141_t:CDS:1</fullName>
    </submittedName>
</protein>
<sequence>DTTKFNKKFFDYYCSGEDLCIVIIAVELNYHQTRSLHCYCSCGACCCLPLLFILLNQVPNCRDRRNNRASPLTKQAITKRNPFD</sequence>
<organism evidence="1 2">
    <name type="scientific">Cetraspora pellucida</name>
    <dbReference type="NCBI Taxonomy" id="1433469"/>
    <lineage>
        <taxon>Eukaryota</taxon>
        <taxon>Fungi</taxon>
        <taxon>Fungi incertae sedis</taxon>
        <taxon>Mucoromycota</taxon>
        <taxon>Glomeromycotina</taxon>
        <taxon>Glomeromycetes</taxon>
        <taxon>Diversisporales</taxon>
        <taxon>Gigasporaceae</taxon>
        <taxon>Cetraspora</taxon>
    </lineage>
</organism>
<evidence type="ECO:0000313" key="1">
    <source>
        <dbReference type="EMBL" id="CAG8836404.1"/>
    </source>
</evidence>
<gene>
    <name evidence="1" type="ORF">CPELLU_LOCUS21386</name>
</gene>
<dbReference type="EMBL" id="CAJVQA010078542">
    <property type="protein sequence ID" value="CAG8836404.1"/>
    <property type="molecule type" value="Genomic_DNA"/>
</dbReference>
<evidence type="ECO:0000313" key="2">
    <source>
        <dbReference type="Proteomes" id="UP000789759"/>
    </source>
</evidence>
<reference evidence="1" key="1">
    <citation type="submission" date="2021-06" db="EMBL/GenBank/DDBJ databases">
        <authorList>
            <person name="Kallberg Y."/>
            <person name="Tangrot J."/>
            <person name="Rosling A."/>
        </authorList>
    </citation>
    <scope>NUCLEOTIDE SEQUENCE</scope>
    <source>
        <strain evidence="1">FL966</strain>
    </source>
</reference>
<keyword evidence="2" id="KW-1185">Reference proteome</keyword>
<comment type="caution">
    <text evidence="1">The sequence shown here is derived from an EMBL/GenBank/DDBJ whole genome shotgun (WGS) entry which is preliminary data.</text>
</comment>
<feature type="non-terminal residue" evidence="1">
    <location>
        <position position="1"/>
    </location>
</feature>
<accession>A0A9N9KJ53</accession>
<dbReference type="AlphaFoldDB" id="A0A9N9KJ53"/>
<proteinExistence type="predicted"/>
<name>A0A9N9KJ53_9GLOM</name>
<dbReference type="Proteomes" id="UP000789759">
    <property type="component" value="Unassembled WGS sequence"/>
</dbReference>